<dbReference type="GeneID" id="20205253"/>
<dbReference type="Proteomes" id="UP000015101">
    <property type="component" value="Unassembled WGS sequence"/>
</dbReference>
<dbReference type="HOGENOM" id="CLU_1580228_0_0_1"/>
<proteinExistence type="predicted"/>
<dbReference type="EMBL" id="AMQM01005151">
    <property type="status" value="NOT_ANNOTATED_CDS"/>
    <property type="molecule type" value="Genomic_DNA"/>
</dbReference>
<reference evidence="2" key="3">
    <citation type="submission" date="2015-06" db="UniProtKB">
        <authorList>
            <consortium name="EnsemblMetazoa"/>
        </authorList>
    </citation>
    <scope>IDENTIFICATION</scope>
</reference>
<gene>
    <name evidence="2" type="primary">20205253</name>
    <name evidence="1" type="ORF">HELRODRAFT_175111</name>
</gene>
<dbReference type="RefSeq" id="XP_009020796.1">
    <property type="nucleotide sequence ID" value="XM_009022548.1"/>
</dbReference>
<organism evidence="2 3">
    <name type="scientific">Helobdella robusta</name>
    <name type="common">Californian leech</name>
    <dbReference type="NCBI Taxonomy" id="6412"/>
    <lineage>
        <taxon>Eukaryota</taxon>
        <taxon>Metazoa</taxon>
        <taxon>Spiralia</taxon>
        <taxon>Lophotrochozoa</taxon>
        <taxon>Annelida</taxon>
        <taxon>Clitellata</taxon>
        <taxon>Hirudinea</taxon>
        <taxon>Rhynchobdellida</taxon>
        <taxon>Glossiphoniidae</taxon>
        <taxon>Helobdella</taxon>
    </lineage>
</organism>
<evidence type="ECO:0008006" key="4">
    <source>
        <dbReference type="Google" id="ProtNLM"/>
    </source>
</evidence>
<dbReference type="InParanoid" id="T1F8V4"/>
<dbReference type="CTD" id="20205253"/>
<dbReference type="EnsemblMetazoa" id="HelroT175111">
    <property type="protein sequence ID" value="HelroP175111"/>
    <property type="gene ID" value="HelroG175111"/>
</dbReference>
<evidence type="ECO:0000313" key="3">
    <source>
        <dbReference type="Proteomes" id="UP000015101"/>
    </source>
</evidence>
<evidence type="ECO:0000313" key="1">
    <source>
        <dbReference type="EMBL" id="ESO01084.1"/>
    </source>
</evidence>
<sequence>METDIKNLKLQKECLIRQRSELKRELRRSFVYRAFVRRLCELSPGLRDARDVLLRYDNLTFHKQKLLEKERMSQEKMRNLKQEGLAYVEYMKNEILHLNNELLIRKNNSSPWIEGRNEKMNQISEDGKVTKLPDVNDAKVDKPSDVRNIPAMEYMCILQAVIQLMKKKK</sequence>
<protein>
    <recommendedName>
        <fullName evidence="4">DUF4200 domain-containing protein</fullName>
    </recommendedName>
</protein>
<accession>T1F8V4</accession>
<dbReference type="KEGG" id="hro:HELRODRAFT_175111"/>
<keyword evidence="3" id="KW-1185">Reference proteome</keyword>
<reference evidence="1 3" key="2">
    <citation type="journal article" date="2013" name="Nature">
        <title>Insights into bilaterian evolution from three spiralian genomes.</title>
        <authorList>
            <person name="Simakov O."/>
            <person name="Marletaz F."/>
            <person name="Cho S.J."/>
            <person name="Edsinger-Gonzales E."/>
            <person name="Havlak P."/>
            <person name="Hellsten U."/>
            <person name="Kuo D.H."/>
            <person name="Larsson T."/>
            <person name="Lv J."/>
            <person name="Arendt D."/>
            <person name="Savage R."/>
            <person name="Osoegawa K."/>
            <person name="de Jong P."/>
            <person name="Grimwood J."/>
            <person name="Chapman J.A."/>
            <person name="Shapiro H."/>
            <person name="Aerts A."/>
            <person name="Otillar R.P."/>
            <person name="Terry A.Y."/>
            <person name="Boore J.L."/>
            <person name="Grigoriev I.V."/>
            <person name="Lindberg D.R."/>
            <person name="Seaver E.C."/>
            <person name="Weisblat D.A."/>
            <person name="Putnam N.H."/>
            <person name="Rokhsar D.S."/>
        </authorList>
    </citation>
    <scope>NUCLEOTIDE SEQUENCE</scope>
</reference>
<name>T1F8V4_HELRO</name>
<evidence type="ECO:0000313" key="2">
    <source>
        <dbReference type="EnsemblMetazoa" id="HelroP175111"/>
    </source>
</evidence>
<dbReference type="EMBL" id="KB096830">
    <property type="protein sequence ID" value="ESO01084.1"/>
    <property type="molecule type" value="Genomic_DNA"/>
</dbReference>
<reference evidence="3" key="1">
    <citation type="submission" date="2012-12" db="EMBL/GenBank/DDBJ databases">
        <authorList>
            <person name="Hellsten U."/>
            <person name="Grimwood J."/>
            <person name="Chapman J.A."/>
            <person name="Shapiro H."/>
            <person name="Aerts A."/>
            <person name="Otillar R.P."/>
            <person name="Terry A.Y."/>
            <person name="Boore J.L."/>
            <person name="Simakov O."/>
            <person name="Marletaz F."/>
            <person name="Cho S.-J."/>
            <person name="Edsinger-Gonzales E."/>
            <person name="Havlak P."/>
            <person name="Kuo D.-H."/>
            <person name="Larsson T."/>
            <person name="Lv J."/>
            <person name="Arendt D."/>
            <person name="Savage R."/>
            <person name="Osoegawa K."/>
            <person name="de Jong P."/>
            <person name="Lindberg D.R."/>
            <person name="Seaver E.C."/>
            <person name="Weisblat D.A."/>
            <person name="Putnam N.H."/>
            <person name="Grigoriev I.V."/>
            <person name="Rokhsar D.S."/>
        </authorList>
    </citation>
    <scope>NUCLEOTIDE SEQUENCE</scope>
</reference>
<dbReference type="AlphaFoldDB" id="T1F8V4"/>